<name>A0A9P4ICR6_9PEZI</name>
<feature type="transmembrane region" description="Helical" evidence="8">
    <location>
        <begin position="415"/>
        <end position="436"/>
    </location>
</feature>
<feature type="transmembrane region" description="Helical" evidence="8">
    <location>
        <begin position="665"/>
        <end position="691"/>
    </location>
</feature>
<dbReference type="NCBIfam" id="TIGR00728">
    <property type="entry name" value="OPT_sfam"/>
    <property type="match status" value="1"/>
</dbReference>
<feature type="transmembrane region" description="Helical" evidence="8">
    <location>
        <begin position="33"/>
        <end position="53"/>
    </location>
</feature>
<organism evidence="9 10">
    <name type="scientific">Rhizodiscina lignyota</name>
    <dbReference type="NCBI Taxonomy" id="1504668"/>
    <lineage>
        <taxon>Eukaryota</taxon>
        <taxon>Fungi</taxon>
        <taxon>Dikarya</taxon>
        <taxon>Ascomycota</taxon>
        <taxon>Pezizomycotina</taxon>
        <taxon>Dothideomycetes</taxon>
        <taxon>Pleosporomycetidae</taxon>
        <taxon>Aulographales</taxon>
        <taxon>Rhizodiscinaceae</taxon>
        <taxon>Rhizodiscina</taxon>
    </lineage>
</organism>
<comment type="subcellular location">
    <subcellularLocation>
        <location evidence="1">Membrane</location>
        <topology evidence="1">Multi-pass membrane protein</topology>
    </subcellularLocation>
</comment>
<accession>A0A9P4ICR6</accession>
<evidence type="ECO:0000313" key="9">
    <source>
        <dbReference type="EMBL" id="KAF2099471.1"/>
    </source>
</evidence>
<reference evidence="9" key="1">
    <citation type="journal article" date="2020" name="Stud. Mycol.">
        <title>101 Dothideomycetes genomes: a test case for predicting lifestyles and emergence of pathogens.</title>
        <authorList>
            <person name="Haridas S."/>
            <person name="Albert R."/>
            <person name="Binder M."/>
            <person name="Bloem J."/>
            <person name="Labutti K."/>
            <person name="Salamov A."/>
            <person name="Andreopoulos B."/>
            <person name="Baker S."/>
            <person name="Barry K."/>
            <person name="Bills G."/>
            <person name="Bluhm B."/>
            <person name="Cannon C."/>
            <person name="Castanera R."/>
            <person name="Culley D."/>
            <person name="Daum C."/>
            <person name="Ezra D."/>
            <person name="Gonzalez J."/>
            <person name="Henrissat B."/>
            <person name="Kuo A."/>
            <person name="Liang C."/>
            <person name="Lipzen A."/>
            <person name="Lutzoni F."/>
            <person name="Magnuson J."/>
            <person name="Mondo S."/>
            <person name="Nolan M."/>
            <person name="Ohm R."/>
            <person name="Pangilinan J."/>
            <person name="Park H.-J."/>
            <person name="Ramirez L."/>
            <person name="Alfaro M."/>
            <person name="Sun H."/>
            <person name="Tritt A."/>
            <person name="Yoshinaga Y."/>
            <person name="Zwiers L.-H."/>
            <person name="Turgeon B."/>
            <person name="Goodwin S."/>
            <person name="Spatafora J."/>
            <person name="Crous P."/>
            <person name="Grigoriev I."/>
        </authorList>
    </citation>
    <scope>NUCLEOTIDE SEQUENCE</scope>
    <source>
        <strain evidence="9">CBS 133067</strain>
    </source>
</reference>
<dbReference type="PANTHER" id="PTHR31645:SF0">
    <property type="entry name" value="OLIGOPEPTIDE TRANSPORTER YGL114W-RELATED"/>
    <property type="match status" value="1"/>
</dbReference>
<feature type="transmembrane region" description="Helical" evidence="8">
    <location>
        <begin position="110"/>
        <end position="128"/>
    </location>
</feature>
<evidence type="ECO:0000256" key="7">
    <source>
        <dbReference type="SAM" id="MobiDB-lite"/>
    </source>
</evidence>
<evidence type="ECO:0000256" key="1">
    <source>
        <dbReference type="ARBA" id="ARBA00004141"/>
    </source>
</evidence>
<sequence>MSRHFTLRALGVGLLIGILICICNTYFALQTGWGSGMVMPSALLGFAIFRVASPYLRLPFTPEENVLVQTVAGAAGTISMACGFAGVMPALDFLLKPSEGAPVDLNLGKLIIWSIGTCIVGSVFSPTLRKHIVLQENLKFPSATAVAFLISVLHGTEYKAERHESDAVRSGEDEMEGLLRDHQDESEESMARELSGTGADTSDSFHRGIGSNAFDDKKENGTYIHALVWAFVISASFTLASYFIPQLRSLPIFGGDLARHWLWTLDPSPAYVGQGIIMGPSTTLHILLGAIIAWGILSPLAVHKGWATAPAGDLQGGSRGWVMWIALAVLLADSLLNLAWVLLRIIASISLATKRRLENSKRTGKPWCDTLGIHKLRYSLWSVLQPNKSAVNGSRDQDTASNGLKATQDSFLSPGIMAIQLGFALLFCLACVKITFGAYLTFPATIASVLFMLLAGVMAVRSLGETDVLPNSGIAKLTQLVFGLITPASYPNAIIINLLVGSMSENGSEQTADLMSDFKTAHLLNASPTAQFYGHVIASIFGAIIAPVVYRLYASVYDLPTGLFQIPSSYLWLLSARLLTGQGLPSMVPQVGALFGCVFLLITALRIFVARHPSTHVQRWHSFLPSGIGVAIGMYTTPSFTLSRVVGGVLGWYIMRRNPKAKTTLIVMASGLILGEGIMSIVNLSLASLGIPHL</sequence>
<keyword evidence="4 8" id="KW-0812">Transmembrane</keyword>
<proteinExistence type="inferred from homology"/>
<dbReference type="OrthoDB" id="627262at2759"/>
<evidence type="ECO:0000256" key="5">
    <source>
        <dbReference type="ARBA" id="ARBA00022989"/>
    </source>
</evidence>
<dbReference type="PANTHER" id="PTHR31645">
    <property type="entry name" value="OLIGOPEPTIDE TRANSPORTER YGL114W-RELATED"/>
    <property type="match status" value="1"/>
</dbReference>
<dbReference type="GO" id="GO:0000329">
    <property type="term" value="C:fungal-type vacuole membrane"/>
    <property type="evidence" value="ECO:0007669"/>
    <property type="project" value="TreeGrafter"/>
</dbReference>
<feature type="transmembrane region" description="Helical" evidence="8">
    <location>
        <begin position="223"/>
        <end position="244"/>
    </location>
</feature>
<protein>
    <submittedName>
        <fullName evidence="9">OPT superfamily oligopeptide transporter</fullName>
    </submittedName>
</protein>
<feature type="transmembrane region" description="Helical" evidence="8">
    <location>
        <begin position="65"/>
        <end position="90"/>
    </location>
</feature>
<dbReference type="AlphaFoldDB" id="A0A9P4ICR6"/>
<evidence type="ECO:0000313" key="10">
    <source>
        <dbReference type="Proteomes" id="UP000799772"/>
    </source>
</evidence>
<feature type="transmembrane region" description="Helical" evidence="8">
    <location>
        <begin position="322"/>
        <end position="347"/>
    </location>
</feature>
<dbReference type="InterPro" id="IPR045035">
    <property type="entry name" value="YSL-like"/>
</dbReference>
<dbReference type="Pfam" id="PF03169">
    <property type="entry name" value="OPT"/>
    <property type="match status" value="1"/>
</dbReference>
<dbReference type="GO" id="GO:0035673">
    <property type="term" value="F:oligopeptide transmembrane transporter activity"/>
    <property type="evidence" value="ECO:0007669"/>
    <property type="project" value="InterPro"/>
</dbReference>
<keyword evidence="6 8" id="KW-0472">Membrane</keyword>
<evidence type="ECO:0000256" key="2">
    <source>
        <dbReference type="ARBA" id="ARBA00008807"/>
    </source>
</evidence>
<feature type="region of interest" description="Disordered" evidence="7">
    <location>
        <begin position="181"/>
        <end position="204"/>
    </location>
</feature>
<dbReference type="Proteomes" id="UP000799772">
    <property type="component" value="Unassembled WGS sequence"/>
</dbReference>
<evidence type="ECO:0000256" key="6">
    <source>
        <dbReference type="ARBA" id="ARBA00023136"/>
    </source>
</evidence>
<evidence type="ECO:0000256" key="3">
    <source>
        <dbReference type="ARBA" id="ARBA00022448"/>
    </source>
</evidence>
<evidence type="ECO:0000256" key="4">
    <source>
        <dbReference type="ARBA" id="ARBA00022692"/>
    </source>
</evidence>
<dbReference type="EMBL" id="ML978125">
    <property type="protein sequence ID" value="KAF2099471.1"/>
    <property type="molecule type" value="Genomic_DNA"/>
</dbReference>
<comment type="similarity">
    <text evidence="2">Belongs to the oligopeptide OPT transporter family.</text>
</comment>
<feature type="transmembrane region" description="Helical" evidence="8">
    <location>
        <begin position="7"/>
        <end position="27"/>
    </location>
</feature>
<feature type="transmembrane region" description="Helical" evidence="8">
    <location>
        <begin position="442"/>
        <end position="460"/>
    </location>
</feature>
<dbReference type="InterPro" id="IPR004813">
    <property type="entry name" value="OPT"/>
</dbReference>
<comment type="caution">
    <text evidence="9">The sequence shown here is derived from an EMBL/GenBank/DDBJ whole genome shotgun (WGS) entry which is preliminary data.</text>
</comment>
<feature type="transmembrane region" description="Helical" evidence="8">
    <location>
        <begin position="591"/>
        <end position="609"/>
    </location>
</feature>
<keyword evidence="10" id="KW-1185">Reference proteome</keyword>
<keyword evidence="3" id="KW-0813">Transport</keyword>
<feature type="transmembrane region" description="Helical" evidence="8">
    <location>
        <begin position="532"/>
        <end position="553"/>
    </location>
</feature>
<feature type="transmembrane region" description="Helical" evidence="8">
    <location>
        <begin position="284"/>
        <end position="302"/>
    </location>
</feature>
<evidence type="ECO:0000256" key="8">
    <source>
        <dbReference type="SAM" id="Phobius"/>
    </source>
</evidence>
<gene>
    <name evidence="9" type="ORF">NA57DRAFT_38455</name>
</gene>
<keyword evidence="5 8" id="KW-1133">Transmembrane helix</keyword>